<reference evidence="2" key="1">
    <citation type="journal article" date="2019" name="Int. J. Syst. Evol. Microbiol.">
        <title>The Global Catalogue of Microorganisms (GCM) 10K type strain sequencing project: providing services to taxonomists for standard genome sequencing and annotation.</title>
        <authorList>
            <consortium name="The Broad Institute Genomics Platform"/>
            <consortium name="The Broad Institute Genome Sequencing Center for Infectious Disease"/>
            <person name="Wu L."/>
            <person name="Ma J."/>
        </authorList>
    </citation>
    <scope>NUCLEOTIDE SEQUENCE [LARGE SCALE GENOMIC DNA]</scope>
    <source>
        <strain evidence="2">CGMCC 4.7357</strain>
    </source>
</reference>
<sequence>MGPGCCGPSCEALRGLIHWEIPLEEAIRAAGQCDEQPGPPVVFDASTARSVLERCIAGDLPVCDLPRWAGAVHTLERVELADRERDLLAQFLFEIDTPELFDPVTASLCRKWKARLA</sequence>
<name>A0ABV9AH36_9ACTN</name>
<gene>
    <name evidence="1" type="ORF">ACFPA8_26795</name>
</gene>
<evidence type="ECO:0000313" key="1">
    <source>
        <dbReference type="EMBL" id="MFC4497743.1"/>
    </source>
</evidence>
<protein>
    <submittedName>
        <fullName evidence="1">Uncharacterized protein</fullName>
    </submittedName>
</protein>
<dbReference type="RefSeq" id="WP_386452676.1">
    <property type="nucleotide sequence ID" value="NZ_JBHSFH010000018.1"/>
</dbReference>
<accession>A0ABV9AH36</accession>
<dbReference type="Proteomes" id="UP001595997">
    <property type="component" value="Unassembled WGS sequence"/>
</dbReference>
<comment type="caution">
    <text evidence="1">The sequence shown here is derived from an EMBL/GenBank/DDBJ whole genome shotgun (WGS) entry which is preliminary data.</text>
</comment>
<keyword evidence="2" id="KW-1185">Reference proteome</keyword>
<organism evidence="1 2">
    <name type="scientific">Streptomyces ovatisporus</name>
    <dbReference type="NCBI Taxonomy" id="1128682"/>
    <lineage>
        <taxon>Bacteria</taxon>
        <taxon>Bacillati</taxon>
        <taxon>Actinomycetota</taxon>
        <taxon>Actinomycetes</taxon>
        <taxon>Kitasatosporales</taxon>
        <taxon>Streptomycetaceae</taxon>
        <taxon>Streptomyces</taxon>
    </lineage>
</organism>
<proteinExistence type="predicted"/>
<dbReference type="EMBL" id="JBHSFH010000018">
    <property type="protein sequence ID" value="MFC4497743.1"/>
    <property type="molecule type" value="Genomic_DNA"/>
</dbReference>
<evidence type="ECO:0000313" key="2">
    <source>
        <dbReference type="Proteomes" id="UP001595997"/>
    </source>
</evidence>